<evidence type="ECO:0000313" key="4">
    <source>
        <dbReference type="Proteomes" id="UP000887013"/>
    </source>
</evidence>
<feature type="domain" description="MATH" evidence="2">
    <location>
        <begin position="12"/>
        <end position="141"/>
    </location>
</feature>
<dbReference type="Proteomes" id="UP000887013">
    <property type="component" value="Unassembled WGS sequence"/>
</dbReference>
<dbReference type="InterPro" id="IPR011333">
    <property type="entry name" value="SKP1/BTB/POZ_sf"/>
</dbReference>
<dbReference type="SUPFAM" id="SSF54695">
    <property type="entry name" value="POZ domain"/>
    <property type="match status" value="1"/>
</dbReference>
<dbReference type="Gene3D" id="1.25.40.420">
    <property type="match status" value="1"/>
</dbReference>
<keyword evidence="4" id="KW-1185">Reference proteome</keyword>
<dbReference type="GO" id="GO:0030163">
    <property type="term" value="P:protein catabolic process"/>
    <property type="evidence" value="ECO:0007669"/>
    <property type="project" value="UniProtKB-ARBA"/>
</dbReference>
<reference evidence="3" key="1">
    <citation type="submission" date="2020-08" db="EMBL/GenBank/DDBJ databases">
        <title>Multicomponent nature underlies the extraordinary mechanical properties of spider dragline silk.</title>
        <authorList>
            <person name="Kono N."/>
            <person name="Nakamura H."/>
            <person name="Mori M."/>
            <person name="Yoshida Y."/>
            <person name="Ohtoshi R."/>
            <person name="Malay A.D."/>
            <person name="Moran D.A.P."/>
            <person name="Tomita M."/>
            <person name="Numata K."/>
            <person name="Arakawa K."/>
        </authorList>
    </citation>
    <scope>NUCLEOTIDE SEQUENCE</scope>
</reference>
<evidence type="ECO:0000259" key="1">
    <source>
        <dbReference type="PROSITE" id="PS50097"/>
    </source>
</evidence>
<comment type="caution">
    <text evidence="3">The sequence shown here is derived from an EMBL/GenBank/DDBJ whole genome shotgun (WGS) entry which is preliminary data.</text>
</comment>
<dbReference type="Gene3D" id="3.30.710.10">
    <property type="entry name" value="Potassium Channel Kv1.1, Chain A"/>
    <property type="match status" value="1"/>
</dbReference>
<dbReference type="InterPro" id="IPR008974">
    <property type="entry name" value="TRAF-like"/>
</dbReference>
<dbReference type="CDD" id="cd14733">
    <property type="entry name" value="BACK"/>
    <property type="match status" value="1"/>
</dbReference>
<dbReference type="AlphaFoldDB" id="A0A8X6KLE7"/>
<dbReference type="EMBL" id="BMAW01046847">
    <property type="protein sequence ID" value="GFS57596.1"/>
    <property type="molecule type" value="Genomic_DNA"/>
</dbReference>
<dbReference type="InterPro" id="IPR002083">
    <property type="entry name" value="MATH/TRAF_dom"/>
</dbReference>
<dbReference type="SMART" id="SM00225">
    <property type="entry name" value="BTB"/>
    <property type="match status" value="1"/>
</dbReference>
<gene>
    <name evidence="3" type="ORF">NPIL_4231</name>
</gene>
<dbReference type="PROSITE" id="PS50144">
    <property type="entry name" value="MATH"/>
    <property type="match status" value="1"/>
</dbReference>
<sequence length="491" mass="56876">MAHSIAAESEPWVTFLWNIENYDYCWQKSGEYIESPSFNIKSTENTLWRLLLYPRGKTYENFISIALEGDWVNQWMIIKIKCDTAILAEDGSVLKITDRKGCYFPKRKDLCFDAFVGREELTKTQKQAFLTGDTLRIRCRLWRSHVKAAVPAAIFARTVLSVEKRNFLWDIVRFSSFESDEKLYYFIEQELNNWRTSMFITDTNGSRMDLGKCETWPPEINKEEQCLLSFTKNHLIEKKNLNLKNDVLSLYCEFSWTDGLVNHIFEENDSVITSSSISDSVIPKPSISSPCTGNEIIPKPYVSNADGEENDKTIDLIKDIENLYVEGILCDVKLRTATRTFPAHKVFLCARSPVFRQMFTTDMKEKIRGCVDVPDLEDDTVHRMLQYIYTDALEDLQWESILRLYAAADKYEIVTLKTKCSSFLKRSLCPSNLCDILVLAERHVDGDLKKAAQNCALEHEEDVFRSEEWAEFMKANSSLAMETMILKWKKS</sequence>
<dbReference type="PROSITE" id="PS50097">
    <property type="entry name" value="BTB"/>
    <property type="match status" value="1"/>
</dbReference>
<dbReference type="Pfam" id="PF00651">
    <property type="entry name" value="BTB"/>
    <property type="match status" value="1"/>
</dbReference>
<proteinExistence type="predicted"/>
<protein>
    <submittedName>
        <fullName evidence="3">Uncharacterized protein</fullName>
    </submittedName>
</protein>
<dbReference type="InterPro" id="IPR000210">
    <property type="entry name" value="BTB/POZ_dom"/>
</dbReference>
<feature type="domain" description="BTB" evidence="1">
    <location>
        <begin position="330"/>
        <end position="397"/>
    </location>
</feature>
<dbReference type="CDD" id="cd00121">
    <property type="entry name" value="MATH"/>
    <property type="match status" value="1"/>
</dbReference>
<evidence type="ECO:0000259" key="2">
    <source>
        <dbReference type="PROSITE" id="PS50144"/>
    </source>
</evidence>
<dbReference type="OrthoDB" id="6359816at2759"/>
<dbReference type="Gene3D" id="2.60.210.10">
    <property type="entry name" value="Apoptosis, Tumor Necrosis Factor Receptor Associated Protein 2, Chain A"/>
    <property type="match status" value="1"/>
</dbReference>
<organism evidence="3 4">
    <name type="scientific">Nephila pilipes</name>
    <name type="common">Giant wood spider</name>
    <name type="synonym">Nephila maculata</name>
    <dbReference type="NCBI Taxonomy" id="299642"/>
    <lineage>
        <taxon>Eukaryota</taxon>
        <taxon>Metazoa</taxon>
        <taxon>Ecdysozoa</taxon>
        <taxon>Arthropoda</taxon>
        <taxon>Chelicerata</taxon>
        <taxon>Arachnida</taxon>
        <taxon>Araneae</taxon>
        <taxon>Araneomorphae</taxon>
        <taxon>Entelegynae</taxon>
        <taxon>Araneoidea</taxon>
        <taxon>Nephilidae</taxon>
        <taxon>Nephila</taxon>
    </lineage>
</organism>
<accession>A0A8X6KLE7</accession>
<name>A0A8X6KLE7_NEPPI</name>
<evidence type="ECO:0000313" key="3">
    <source>
        <dbReference type="EMBL" id="GFS57596.1"/>
    </source>
</evidence>
<dbReference type="CDD" id="cd18186">
    <property type="entry name" value="BTB_POZ_ZBTB_KLHL-like"/>
    <property type="match status" value="1"/>
</dbReference>
<dbReference type="SUPFAM" id="SSF49599">
    <property type="entry name" value="TRAF domain-like"/>
    <property type="match status" value="1"/>
</dbReference>
<dbReference type="PANTHER" id="PTHR24413">
    <property type="entry name" value="SPECKLE-TYPE POZ PROTEIN"/>
    <property type="match status" value="1"/>
</dbReference>
<dbReference type="Pfam" id="PF22486">
    <property type="entry name" value="MATH_2"/>
    <property type="match status" value="1"/>
</dbReference>